<dbReference type="AlphaFoldDB" id="A0A7J0H7C8"/>
<protein>
    <submittedName>
        <fullName evidence="3">Tetratricopeptide repeat (TPR)-like superfamily protein</fullName>
    </submittedName>
</protein>
<dbReference type="PANTHER" id="PTHR24015:SF548">
    <property type="entry name" value="OS08G0340900 PROTEIN"/>
    <property type="match status" value="1"/>
</dbReference>
<name>A0A7J0H7C8_9ERIC</name>
<dbReference type="InterPro" id="IPR046960">
    <property type="entry name" value="PPR_At4g14850-like_plant"/>
</dbReference>
<dbReference type="PROSITE" id="PS51375">
    <property type="entry name" value="PPR"/>
    <property type="match status" value="1"/>
</dbReference>
<dbReference type="GO" id="GO:0003723">
    <property type="term" value="F:RNA binding"/>
    <property type="evidence" value="ECO:0007669"/>
    <property type="project" value="InterPro"/>
</dbReference>
<dbReference type="EMBL" id="BJWL01000027">
    <property type="protein sequence ID" value="GFZ19017.1"/>
    <property type="molecule type" value="Genomic_DNA"/>
</dbReference>
<dbReference type="InterPro" id="IPR002885">
    <property type="entry name" value="PPR_rpt"/>
</dbReference>
<dbReference type="Proteomes" id="UP000585474">
    <property type="component" value="Unassembled WGS sequence"/>
</dbReference>
<keyword evidence="4" id="KW-1185">Reference proteome</keyword>
<organism evidence="3 4">
    <name type="scientific">Actinidia rufa</name>
    <dbReference type="NCBI Taxonomy" id="165716"/>
    <lineage>
        <taxon>Eukaryota</taxon>
        <taxon>Viridiplantae</taxon>
        <taxon>Streptophyta</taxon>
        <taxon>Embryophyta</taxon>
        <taxon>Tracheophyta</taxon>
        <taxon>Spermatophyta</taxon>
        <taxon>Magnoliopsida</taxon>
        <taxon>eudicotyledons</taxon>
        <taxon>Gunneridae</taxon>
        <taxon>Pentapetalae</taxon>
        <taxon>asterids</taxon>
        <taxon>Ericales</taxon>
        <taxon>Actinidiaceae</taxon>
        <taxon>Actinidia</taxon>
    </lineage>
</organism>
<sequence length="218" mass="24384">MRLFPWPKGLKRTLFTCKDRESVSKIHAFMIVSGLFSNKTCNGQLVATVSQAEVVDLYHEMILERVRPDSSTFTVALKACASLSDLETGEEIWHGAVECGYECDVFVGSSFLNLYAKCGKMEEALSVFNKMPRRDLVSWTTMVTGFAQSGHAHEAINFYRMMRGEKMEGDGVVMLGLIQACANLGDTKMGLSIHGYMIRREIRMDVVVQTSLVDMRCA</sequence>
<evidence type="ECO:0000313" key="3">
    <source>
        <dbReference type="EMBL" id="GFZ19017.1"/>
    </source>
</evidence>
<dbReference type="NCBIfam" id="TIGR00756">
    <property type="entry name" value="PPR"/>
    <property type="match status" value="2"/>
</dbReference>
<dbReference type="Pfam" id="PF01535">
    <property type="entry name" value="PPR"/>
    <property type="match status" value="3"/>
</dbReference>
<accession>A0A7J0H7C8</accession>
<dbReference type="GO" id="GO:0009451">
    <property type="term" value="P:RNA modification"/>
    <property type="evidence" value="ECO:0007669"/>
    <property type="project" value="InterPro"/>
</dbReference>
<gene>
    <name evidence="3" type="ORF">Acr_27g0007560</name>
</gene>
<dbReference type="Gene3D" id="1.25.40.10">
    <property type="entry name" value="Tetratricopeptide repeat domain"/>
    <property type="match status" value="1"/>
</dbReference>
<dbReference type="FunFam" id="1.25.40.10:FF:000344">
    <property type="entry name" value="Pentatricopeptide repeat-containing protein"/>
    <property type="match status" value="1"/>
</dbReference>
<evidence type="ECO:0000256" key="2">
    <source>
        <dbReference type="PROSITE-ProRule" id="PRU00708"/>
    </source>
</evidence>
<dbReference type="PANTHER" id="PTHR24015">
    <property type="entry name" value="OS07G0578800 PROTEIN-RELATED"/>
    <property type="match status" value="1"/>
</dbReference>
<evidence type="ECO:0000256" key="1">
    <source>
        <dbReference type="ARBA" id="ARBA00022737"/>
    </source>
</evidence>
<comment type="caution">
    <text evidence="3">The sequence shown here is derived from an EMBL/GenBank/DDBJ whole genome shotgun (WGS) entry which is preliminary data.</text>
</comment>
<keyword evidence="1" id="KW-0677">Repeat</keyword>
<reference evidence="3 4" key="1">
    <citation type="submission" date="2019-07" db="EMBL/GenBank/DDBJ databases">
        <title>De Novo Assembly of kiwifruit Actinidia rufa.</title>
        <authorList>
            <person name="Sugita-Konishi S."/>
            <person name="Sato K."/>
            <person name="Mori E."/>
            <person name="Abe Y."/>
            <person name="Kisaki G."/>
            <person name="Hamano K."/>
            <person name="Suezawa K."/>
            <person name="Otani M."/>
            <person name="Fukuda T."/>
            <person name="Manabe T."/>
            <person name="Gomi K."/>
            <person name="Tabuchi M."/>
            <person name="Akimitsu K."/>
            <person name="Kataoka I."/>
        </authorList>
    </citation>
    <scope>NUCLEOTIDE SEQUENCE [LARGE SCALE GENOMIC DNA]</scope>
    <source>
        <strain evidence="4">cv. Fuchu</strain>
    </source>
</reference>
<dbReference type="OrthoDB" id="185373at2759"/>
<feature type="repeat" description="PPR" evidence="2">
    <location>
        <begin position="104"/>
        <end position="138"/>
    </location>
</feature>
<evidence type="ECO:0000313" key="4">
    <source>
        <dbReference type="Proteomes" id="UP000585474"/>
    </source>
</evidence>
<dbReference type="InterPro" id="IPR011990">
    <property type="entry name" value="TPR-like_helical_dom_sf"/>
</dbReference>
<proteinExistence type="predicted"/>